<dbReference type="GO" id="GO:0015035">
    <property type="term" value="F:protein-disulfide reductase activity"/>
    <property type="evidence" value="ECO:0007669"/>
    <property type="project" value="TreeGrafter"/>
</dbReference>
<proteinExistence type="predicted"/>
<dbReference type="PANTHER" id="PTHR45663">
    <property type="entry name" value="GEO12009P1"/>
    <property type="match status" value="1"/>
</dbReference>
<dbReference type="Pfam" id="PF00085">
    <property type="entry name" value="Thioredoxin"/>
    <property type="match status" value="1"/>
</dbReference>
<evidence type="ECO:0000259" key="1">
    <source>
        <dbReference type="Pfam" id="PF00085"/>
    </source>
</evidence>
<feature type="domain" description="Thioredoxin" evidence="1">
    <location>
        <begin position="4"/>
        <end position="82"/>
    </location>
</feature>
<accession>A0A6J7WWV3</accession>
<protein>
    <submittedName>
        <fullName evidence="2">Thioredoxin</fullName>
    </submittedName>
</protein>
<evidence type="ECO:0000313" key="2">
    <source>
        <dbReference type="EMBL" id="CAB5221318.1"/>
    </source>
</evidence>
<dbReference type="PRINTS" id="PR00421">
    <property type="entry name" value="THIOREDOXIN"/>
</dbReference>
<dbReference type="Gene3D" id="3.40.30.10">
    <property type="entry name" value="Glutaredoxin"/>
    <property type="match status" value="1"/>
</dbReference>
<dbReference type="PANTHER" id="PTHR45663:SF11">
    <property type="entry name" value="GEO12009P1"/>
    <property type="match status" value="1"/>
</dbReference>
<dbReference type="CDD" id="cd02947">
    <property type="entry name" value="TRX_family"/>
    <property type="match status" value="1"/>
</dbReference>
<dbReference type="InterPro" id="IPR013766">
    <property type="entry name" value="Thioredoxin_domain"/>
</dbReference>
<organism evidence="2">
    <name type="scientific">uncultured Caudovirales phage</name>
    <dbReference type="NCBI Taxonomy" id="2100421"/>
    <lineage>
        <taxon>Viruses</taxon>
        <taxon>Duplodnaviria</taxon>
        <taxon>Heunggongvirae</taxon>
        <taxon>Uroviricota</taxon>
        <taxon>Caudoviricetes</taxon>
        <taxon>Peduoviridae</taxon>
        <taxon>Maltschvirus</taxon>
        <taxon>Maltschvirus maltsch</taxon>
    </lineage>
</organism>
<reference evidence="2" key="1">
    <citation type="submission" date="2020-05" db="EMBL/GenBank/DDBJ databases">
        <authorList>
            <person name="Chiriac C."/>
            <person name="Salcher M."/>
            <person name="Ghai R."/>
            <person name="Kavagutti S V."/>
        </authorList>
    </citation>
    <scope>NUCLEOTIDE SEQUENCE</scope>
</reference>
<gene>
    <name evidence="2" type="ORF">UFOVP240_133</name>
</gene>
<dbReference type="EMBL" id="LR798293">
    <property type="protein sequence ID" value="CAB5221318.1"/>
    <property type="molecule type" value="Genomic_DNA"/>
</dbReference>
<sequence length="83" mass="9276">MKAIKFYAEWCGPCKGLSMIIEGAKDKITVPIDNVDIDQNIMDSVQYGVRSVPTMILLDENGAEIKRKVGTMNEAQLLEFLKV</sequence>
<name>A0A6J7WWV3_9CAUD</name>
<dbReference type="InterPro" id="IPR036249">
    <property type="entry name" value="Thioredoxin-like_sf"/>
</dbReference>
<dbReference type="SUPFAM" id="SSF52833">
    <property type="entry name" value="Thioredoxin-like"/>
    <property type="match status" value="1"/>
</dbReference>